<comment type="caution">
    <text evidence="7">Lacks conserved residue(s) required for the propagation of feature annotation.</text>
</comment>
<keyword evidence="2 7" id="KW-0479">Metal-binding</keyword>
<evidence type="ECO:0000256" key="4">
    <source>
        <dbReference type="ARBA" id="ARBA00022833"/>
    </source>
</evidence>
<protein>
    <recommendedName>
        <fullName evidence="8">Metalloendopeptidase</fullName>
        <ecNumber evidence="8">3.4.24.-</ecNumber>
    </recommendedName>
</protein>
<evidence type="ECO:0000259" key="10">
    <source>
        <dbReference type="PROSITE" id="PS51864"/>
    </source>
</evidence>
<dbReference type="EC" id="3.4.24.-" evidence="8"/>
<feature type="compositionally biased region" description="Polar residues" evidence="9">
    <location>
        <begin position="137"/>
        <end position="149"/>
    </location>
</feature>
<evidence type="ECO:0000256" key="2">
    <source>
        <dbReference type="ARBA" id="ARBA00022723"/>
    </source>
</evidence>
<dbReference type="GO" id="GO:0004222">
    <property type="term" value="F:metalloendopeptidase activity"/>
    <property type="evidence" value="ECO:0007669"/>
    <property type="project" value="UniProtKB-UniRule"/>
</dbReference>
<sequence>MLMKFSAKDRIKVYPEDGCWSYVGKIGNEQSLSLGRGCEAVSIAAHEIGHALGFFHTMSRHDRNEYVTVNTANIKPDWFDHFTKETTRTNYNYVWHDVRLRQYNALHTVPEERCIAMDRDQRQAAKSAAASPPQVSLIDQGTDQKPQHPTHSHFATIIRSRLSSSKTEENKDMSDGKQRCCPVKRRKQDFALRQRLHLRTKEYLIGKLDNFSKKIDEELEEVKTVISIHIDEIEREVRSLRDEIRKLKLLHLVGDIKAFLQRMILLECEIERSFEEIGVNQGLERCSKKLELLTELRKTMDTTSTETQA</sequence>
<proteinExistence type="predicted"/>
<dbReference type="PROSITE" id="PS51864">
    <property type="entry name" value="ASTACIN"/>
    <property type="match status" value="1"/>
</dbReference>
<dbReference type="EMBL" id="UZAH01034692">
    <property type="protein sequence ID" value="VDP36675.1"/>
    <property type="molecule type" value="Genomic_DNA"/>
</dbReference>
<gene>
    <name evidence="11" type="ORF">HPBE_LOCUS23114</name>
</gene>
<dbReference type="InterPro" id="IPR006026">
    <property type="entry name" value="Peptidase_Metallo"/>
</dbReference>
<keyword evidence="1 7" id="KW-0645">Protease</keyword>
<dbReference type="WBParaSite" id="HPBE_0002311501-mRNA-1">
    <property type="protein sequence ID" value="HPBE_0002311501-mRNA-1"/>
    <property type="gene ID" value="HPBE_0002311501"/>
</dbReference>
<keyword evidence="12" id="KW-1185">Reference proteome</keyword>
<evidence type="ECO:0000256" key="3">
    <source>
        <dbReference type="ARBA" id="ARBA00022801"/>
    </source>
</evidence>
<comment type="cofactor">
    <cofactor evidence="7 8">
        <name>Zn(2+)</name>
        <dbReference type="ChEBI" id="CHEBI:29105"/>
    </cofactor>
    <text evidence="7 8">Binds 1 zinc ion per subunit.</text>
</comment>
<reference evidence="11 12" key="1">
    <citation type="submission" date="2018-11" db="EMBL/GenBank/DDBJ databases">
        <authorList>
            <consortium name="Pathogen Informatics"/>
        </authorList>
    </citation>
    <scope>NUCLEOTIDE SEQUENCE [LARGE SCALE GENOMIC DNA]</scope>
</reference>
<dbReference type="GO" id="GO:0008270">
    <property type="term" value="F:zinc ion binding"/>
    <property type="evidence" value="ECO:0007669"/>
    <property type="project" value="UniProtKB-UniRule"/>
</dbReference>
<evidence type="ECO:0000256" key="5">
    <source>
        <dbReference type="ARBA" id="ARBA00023049"/>
    </source>
</evidence>
<dbReference type="PANTHER" id="PTHR10127:SF780">
    <property type="entry name" value="METALLOENDOPEPTIDASE"/>
    <property type="match status" value="1"/>
</dbReference>
<dbReference type="GO" id="GO:0006508">
    <property type="term" value="P:proteolysis"/>
    <property type="evidence" value="ECO:0007669"/>
    <property type="project" value="UniProtKB-KW"/>
</dbReference>
<keyword evidence="3 7" id="KW-0378">Hydrolase</keyword>
<feature type="compositionally biased region" description="Low complexity" evidence="9">
    <location>
        <begin position="124"/>
        <end position="133"/>
    </location>
</feature>
<dbReference type="OrthoDB" id="5829157at2759"/>
<accession>A0A183GK97</accession>
<name>A0A183GK97_HELPZ</name>
<dbReference type="SMART" id="SM00235">
    <property type="entry name" value="ZnMc"/>
    <property type="match status" value="1"/>
</dbReference>
<keyword evidence="5 7" id="KW-0482">Metalloprotease</keyword>
<evidence type="ECO:0000256" key="6">
    <source>
        <dbReference type="ARBA" id="ARBA00023157"/>
    </source>
</evidence>
<dbReference type="SUPFAM" id="SSF55486">
    <property type="entry name" value="Metalloproteases ('zincins'), catalytic domain"/>
    <property type="match status" value="1"/>
</dbReference>
<feature type="binding site" evidence="7">
    <location>
        <position position="50"/>
    </location>
    <ligand>
        <name>Zn(2+)</name>
        <dbReference type="ChEBI" id="CHEBI:29105"/>
        <note>catalytic</note>
    </ligand>
</feature>
<keyword evidence="6" id="KW-1015">Disulfide bond</keyword>
<dbReference type="Proteomes" id="UP000050761">
    <property type="component" value="Unassembled WGS sequence"/>
</dbReference>
<dbReference type="AlphaFoldDB" id="A0A183GK97"/>
<feature type="compositionally biased region" description="Basic and acidic residues" evidence="9">
    <location>
        <begin position="166"/>
        <end position="178"/>
    </location>
</feature>
<feature type="binding site" evidence="7">
    <location>
        <position position="46"/>
    </location>
    <ligand>
        <name>Zn(2+)</name>
        <dbReference type="ChEBI" id="CHEBI:29105"/>
        <note>catalytic</note>
    </ligand>
</feature>
<evidence type="ECO:0000313" key="13">
    <source>
        <dbReference type="WBParaSite" id="HPBE_0002311501-mRNA-1"/>
    </source>
</evidence>
<feature type="active site" evidence="7">
    <location>
        <position position="47"/>
    </location>
</feature>
<evidence type="ECO:0000313" key="12">
    <source>
        <dbReference type="Proteomes" id="UP000050761"/>
    </source>
</evidence>
<dbReference type="Pfam" id="PF01400">
    <property type="entry name" value="Astacin"/>
    <property type="match status" value="1"/>
</dbReference>
<accession>A0A3P8DXG3</accession>
<dbReference type="Gene3D" id="3.40.390.10">
    <property type="entry name" value="Collagenase (Catalytic Domain)"/>
    <property type="match status" value="1"/>
</dbReference>
<feature type="domain" description="Peptidase M12A" evidence="10">
    <location>
        <begin position="1"/>
        <end position="92"/>
    </location>
</feature>
<organism evidence="12 13">
    <name type="scientific">Heligmosomoides polygyrus</name>
    <name type="common">Parasitic roundworm</name>
    <dbReference type="NCBI Taxonomy" id="6339"/>
    <lineage>
        <taxon>Eukaryota</taxon>
        <taxon>Metazoa</taxon>
        <taxon>Ecdysozoa</taxon>
        <taxon>Nematoda</taxon>
        <taxon>Chromadorea</taxon>
        <taxon>Rhabditida</taxon>
        <taxon>Rhabditina</taxon>
        <taxon>Rhabditomorpha</taxon>
        <taxon>Strongyloidea</taxon>
        <taxon>Heligmosomidae</taxon>
        <taxon>Heligmosomoides</taxon>
    </lineage>
</organism>
<evidence type="ECO:0000313" key="11">
    <source>
        <dbReference type="EMBL" id="VDP36675.1"/>
    </source>
</evidence>
<evidence type="ECO:0000256" key="1">
    <source>
        <dbReference type="ARBA" id="ARBA00022670"/>
    </source>
</evidence>
<dbReference type="InterPro" id="IPR001506">
    <property type="entry name" value="Peptidase_M12A"/>
</dbReference>
<feature type="region of interest" description="Disordered" evidence="9">
    <location>
        <begin position="123"/>
        <end position="179"/>
    </location>
</feature>
<evidence type="ECO:0000256" key="8">
    <source>
        <dbReference type="RuleBase" id="RU361183"/>
    </source>
</evidence>
<evidence type="ECO:0000256" key="9">
    <source>
        <dbReference type="SAM" id="MobiDB-lite"/>
    </source>
</evidence>
<reference evidence="13" key="2">
    <citation type="submission" date="2019-09" db="UniProtKB">
        <authorList>
            <consortium name="WormBaseParasite"/>
        </authorList>
    </citation>
    <scope>IDENTIFICATION</scope>
</reference>
<dbReference type="PANTHER" id="PTHR10127">
    <property type="entry name" value="DISCOIDIN, CUB, EGF, LAMININ , AND ZINC METALLOPROTEASE DOMAIN CONTAINING"/>
    <property type="match status" value="1"/>
</dbReference>
<dbReference type="InterPro" id="IPR024079">
    <property type="entry name" value="MetalloPept_cat_dom_sf"/>
</dbReference>
<evidence type="ECO:0000256" key="7">
    <source>
        <dbReference type="PROSITE-ProRule" id="PRU01211"/>
    </source>
</evidence>
<dbReference type="PRINTS" id="PR00480">
    <property type="entry name" value="ASTACIN"/>
</dbReference>
<feature type="binding site" evidence="7">
    <location>
        <position position="56"/>
    </location>
    <ligand>
        <name>Zn(2+)</name>
        <dbReference type="ChEBI" id="CHEBI:29105"/>
        <note>catalytic</note>
    </ligand>
</feature>
<keyword evidence="4 7" id="KW-0862">Zinc</keyword>